<evidence type="ECO:0000313" key="2">
    <source>
        <dbReference type="Proteomes" id="UP000053732"/>
    </source>
</evidence>
<accession>A0A0G4PV13</accession>
<name>A0A0G4PV13_PENC3</name>
<reference evidence="1 2" key="1">
    <citation type="journal article" date="2014" name="Nat. Commun.">
        <title>Multiple recent horizontal transfers of a large genomic region in cheese making fungi.</title>
        <authorList>
            <person name="Cheeseman K."/>
            <person name="Ropars J."/>
            <person name="Renault P."/>
            <person name="Dupont J."/>
            <person name="Gouzy J."/>
            <person name="Branca A."/>
            <person name="Abraham A.L."/>
            <person name="Ceppi M."/>
            <person name="Conseiller E."/>
            <person name="Debuchy R."/>
            <person name="Malagnac F."/>
            <person name="Goarin A."/>
            <person name="Silar P."/>
            <person name="Lacoste S."/>
            <person name="Sallet E."/>
            <person name="Bensimon A."/>
            <person name="Giraud T."/>
            <person name="Brygoo Y."/>
        </authorList>
    </citation>
    <scope>NUCLEOTIDE SEQUENCE [LARGE SCALE GENOMIC DNA]</scope>
    <source>
        <strain evidence="2">FM 013</strain>
    </source>
</reference>
<dbReference type="AlphaFoldDB" id="A0A0G4PV13"/>
<dbReference type="Proteomes" id="UP000053732">
    <property type="component" value="Unassembled WGS sequence"/>
</dbReference>
<proteinExistence type="predicted"/>
<keyword evidence="2" id="KW-1185">Reference proteome</keyword>
<protein>
    <submittedName>
        <fullName evidence="1">Str. FM013</fullName>
    </submittedName>
</protein>
<organism evidence="1 2">
    <name type="scientific">Penicillium camemberti (strain FM 013)</name>
    <dbReference type="NCBI Taxonomy" id="1429867"/>
    <lineage>
        <taxon>Eukaryota</taxon>
        <taxon>Fungi</taxon>
        <taxon>Dikarya</taxon>
        <taxon>Ascomycota</taxon>
        <taxon>Pezizomycotina</taxon>
        <taxon>Eurotiomycetes</taxon>
        <taxon>Eurotiomycetidae</taxon>
        <taxon>Eurotiales</taxon>
        <taxon>Aspergillaceae</taxon>
        <taxon>Penicillium</taxon>
    </lineage>
</organism>
<gene>
    <name evidence="1" type="ORF">PCAMFM013_S046g000072</name>
</gene>
<sequence>MSTLVREPIDVSVLVSAKTGDILHQIEAAAPSHSTEDQPLSCEGN</sequence>
<evidence type="ECO:0000313" key="1">
    <source>
        <dbReference type="EMBL" id="CRL30268.1"/>
    </source>
</evidence>
<dbReference type="EMBL" id="HG793179">
    <property type="protein sequence ID" value="CRL30268.1"/>
    <property type="molecule type" value="Genomic_DNA"/>
</dbReference>